<reference evidence="1" key="1">
    <citation type="submission" date="2021-03" db="EMBL/GenBank/DDBJ databases">
        <authorList>
            <person name="Wang G."/>
        </authorList>
    </citation>
    <scope>NUCLEOTIDE SEQUENCE</scope>
    <source>
        <strain evidence="1">KCTC 12899</strain>
    </source>
</reference>
<sequence>MKTVLITGANRGIGLEFVKQYLQEGARVLATCRDPQKAKALTALKEMGDLQVAALDVTQPEQVDAAAERWRDQKIDLLLNNAGVYGPRNSFGANDIEADMAAWETVFRVNTMAPLRVALAFQNQVAAAKGTMAFITSKMGSIADNTSGGSIIYRTSKSALNMTVKSLSIDLAPRGISCVLFHPGWVLTDMGGPNALIDVTTSVGGMRAKIDQLTTKDRGKYFNYDGREIPW</sequence>
<keyword evidence="2" id="KW-1185">Reference proteome</keyword>
<name>A0A8J7U3W2_9BACT</name>
<dbReference type="EMBL" id="JAFREP010000007">
    <property type="protein sequence ID" value="MBO1318733.1"/>
    <property type="molecule type" value="Genomic_DNA"/>
</dbReference>
<evidence type="ECO:0000313" key="2">
    <source>
        <dbReference type="Proteomes" id="UP000664417"/>
    </source>
</evidence>
<dbReference type="Pfam" id="PF00106">
    <property type="entry name" value="adh_short"/>
    <property type="match status" value="1"/>
</dbReference>
<dbReference type="SUPFAM" id="SSF51735">
    <property type="entry name" value="NAD(P)-binding Rossmann-fold domains"/>
    <property type="match status" value="1"/>
</dbReference>
<dbReference type="Proteomes" id="UP000664417">
    <property type="component" value="Unassembled WGS sequence"/>
</dbReference>
<gene>
    <name evidence="1" type="ORF">J3U88_09695</name>
</gene>
<dbReference type="PRINTS" id="PR00081">
    <property type="entry name" value="GDHRDH"/>
</dbReference>
<comment type="caution">
    <text evidence="1">The sequence shown here is derived from an EMBL/GenBank/DDBJ whole genome shotgun (WGS) entry which is preliminary data.</text>
</comment>
<dbReference type="PANTHER" id="PTHR45458:SF1">
    <property type="entry name" value="SHORT CHAIN DEHYDROGENASE"/>
    <property type="match status" value="1"/>
</dbReference>
<dbReference type="InterPro" id="IPR002347">
    <property type="entry name" value="SDR_fam"/>
</dbReference>
<dbReference type="AlphaFoldDB" id="A0A8J7U3W2"/>
<dbReference type="GO" id="GO:0016616">
    <property type="term" value="F:oxidoreductase activity, acting on the CH-OH group of donors, NAD or NADP as acceptor"/>
    <property type="evidence" value="ECO:0007669"/>
    <property type="project" value="TreeGrafter"/>
</dbReference>
<dbReference type="PANTHER" id="PTHR45458">
    <property type="entry name" value="SHORT-CHAIN DEHYDROGENASE/REDUCTASE SDR"/>
    <property type="match status" value="1"/>
</dbReference>
<organism evidence="1 2">
    <name type="scientific">Acanthopleuribacter pedis</name>
    <dbReference type="NCBI Taxonomy" id="442870"/>
    <lineage>
        <taxon>Bacteria</taxon>
        <taxon>Pseudomonadati</taxon>
        <taxon>Acidobacteriota</taxon>
        <taxon>Holophagae</taxon>
        <taxon>Acanthopleuribacterales</taxon>
        <taxon>Acanthopleuribacteraceae</taxon>
        <taxon>Acanthopleuribacter</taxon>
    </lineage>
</organism>
<protein>
    <submittedName>
        <fullName evidence="1">SDR family oxidoreductase</fullName>
    </submittedName>
</protein>
<dbReference type="RefSeq" id="WP_207858411.1">
    <property type="nucleotide sequence ID" value="NZ_JAFREP010000007.1"/>
</dbReference>
<evidence type="ECO:0000313" key="1">
    <source>
        <dbReference type="EMBL" id="MBO1318733.1"/>
    </source>
</evidence>
<proteinExistence type="predicted"/>
<dbReference type="InterPro" id="IPR052184">
    <property type="entry name" value="SDR_enzymes"/>
</dbReference>
<dbReference type="InterPro" id="IPR036291">
    <property type="entry name" value="NAD(P)-bd_dom_sf"/>
</dbReference>
<accession>A0A8J7U3W2</accession>
<dbReference type="Gene3D" id="3.40.50.720">
    <property type="entry name" value="NAD(P)-binding Rossmann-like Domain"/>
    <property type="match status" value="1"/>
</dbReference>
<dbReference type="CDD" id="cd05325">
    <property type="entry name" value="carb_red_sniffer_like_SDR_c"/>
    <property type="match status" value="1"/>
</dbReference>